<feature type="compositionally biased region" description="Basic and acidic residues" evidence="4">
    <location>
        <begin position="1115"/>
        <end position="1129"/>
    </location>
</feature>
<evidence type="ECO:0000256" key="4">
    <source>
        <dbReference type="SAM" id="MobiDB-lite"/>
    </source>
</evidence>
<reference evidence="6 7" key="1">
    <citation type="submission" date="2024-04" db="EMBL/GenBank/DDBJ databases">
        <title>Tritrichomonas musculus Genome.</title>
        <authorList>
            <person name="Alves-Ferreira E."/>
            <person name="Grigg M."/>
            <person name="Lorenzi H."/>
            <person name="Galac M."/>
        </authorList>
    </citation>
    <scope>NUCLEOTIDE SEQUENCE [LARGE SCALE GENOMIC DNA]</scope>
    <source>
        <strain evidence="6 7">EAF2021</strain>
    </source>
</reference>
<keyword evidence="7" id="KW-1185">Reference proteome</keyword>
<feature type="coiled-coil region" evidence="3">
    <location>
        <begin position="2529"/>
        <end position="2589"/>
    </location>
</feature>
<dbReference type="SUPFAM" id="SSF53300">
    <property type="entry name" value="vWA-like"/>
    <property type="match status" value="2"/>
</dbReference>
<sequence>MSINDLTLKISLDGFHVMRLSEDPIFNQKSYDFKPVETQMKEINLDNQSLFDDKGFGLFILTDGAKNRMLKIHDAFKSKFPVLLEGPTGTSKTRSVQILSNLMGKPLIRFNLSSETTTEDLLGRLVSDKDSWGCFSFKEGPFIDAFVNGKWLLLDEINLAPQSILQCMEAALDSHEIYLEIPGRDIIRYKEHDEFRIIATQNPNDGRFMMKRENLASKFLSKFTSVEFPEIPSDELYEIAKKQAELYDFKNDDFIKDLIQFHHEWSHRDDVKNSAHCFTIREITATIQAIQYHKNPGDAIMTFYGIRYPMKMREIMFRLINEKYQHLLSSPIKYSIPESFPKCFKSKSLKTTLKYINLAFQSQRHVLLVGKEGSGLTQIARWVAKYYSSTDIKDKNHDFCFICTPETTISDWIGRMIPVPKTDVGTDLIIWKDGPLTKAVKKGMCGVLDSLDFAPAKVSEKLNGLLDPKIMEGDMKFDILENPKENQIDINPKFRLIATCNEDNLDSISPALLNRFNVVYLDDQLFELEDDEKERLISFLFFQEIDESIRSSIPSDIIKKLMNSLNTDDYNMSHFSLICKATARIMPYCEGIDSTLIINFIKDLLDSECQDFQIPEKLRENLLKEFTSEQSENEEPFYYENSETLKDLMAKIMACSITGIHICLVGATGLGKTSMAVAFSEKTSESQGRGSHPYQLFSFNMESQVDDIYGTFSIDKGMPKISKGPLYLAMEKGQVFVADEFNLAEDTTIQSLAVALENSSGLKTLIPGLGKSIKFHKKFLFIACQNDIKTAGRKMLPPNIAKKLRMFEYPSPTLNDLITNCRIISKSELLYSDDSISLYDAERMATFINEINKSKIPFISKWSMRDVRKLFRRISDSLINPRKYLNFSIVYHIIFFIMSAIPEEVSKQIFDEIMKLITKCFGISPEENKRIEECYYMHPTRKDVDGIVYLQKGDIAVQVPKYITELKIFGEINLHSLWNTLFKILITHYKEPILISGNSGFKTFLASLVLPSTPIIALHQDTNISQLLGSIVLLNSKRSKEFYLEQFCKILHIKAEYPSLLLMLNEKMDIPSTTTSFDTDDDVKVDAKLTKLISDSDSDGSLNFSDDDDDDDVNDEKKTAVPKDKTDNTEENHLARFGKYLHSILEKNFSKNTTPESFRRILERLIDHIQEAIDSDDNYGLSDFTTVFKPGLFTSAVLEQYPLILKDLPNLTPAVFERFNQLNSNNPSLTLNEDICGTFTSTNGRNLNHFTNNFRIISLSSSDSVRNLSEAALSRITLITCSGYSETERNDAIASISLSMQQSLKPATYLEKFSNKYHSKFDKNLSFPYLTKILQMIHLMEGERKLTLEEKMYMVIYRIICGPMKDPSNKIKILEILDDIFGKETNKNYRALADNSYIEKSPFNYKDEGTSNTIFSEISKLSISCNEINRVESNLSFVTPFIDMIDSIFTGLSIHYPIILEGISGKGKHTAIQYVADTLGYKVVKFGISSATTSEDLFCKTIPTRKNGKLEFIFTPSQILNLINSETSDEKTIIVLEEINQASSALLDSISPLFDSSKSTILLPNGDIVQKGNYNIIALYDPSSQTTISSGLPASFRINSIYHTIPQYSFEQINKIAMKIFKDKDKFTEDHKSFMNYFHSMSKFQPKSSVPELYTLNDIKKYKLFTEGPLKDLESFVVENMILLYKYSEKEDIDDALKLLKIDIAELWPKFYIENNQFCASLTSKKAKTLSIDIDKDSIEESKYLYQIINSLTLLQRNCLLFLMCSVLSRQAAIISGPTASGKSYIVRYFAQLLGKKMITIQVNNDTGISTLTGQFAPSSSLSSDDIDEISQCFNNLCTENDLKNEIEKILDINDTKTWSPVKLKSIEDIVVDSPYKTKFSNETNILRSKRSFLSHLRQEDSAFIKAMQNGEWVLVDGIEAAPKELFEKIIPLCSNDPILNLYERGPEYIYSRNAEDEFKIHDDFRLFITYNPNDIEPSRRLSPSILNKFVTFVLQPIDITSIMSGIVLHGLTSKDMDEDLAIEISSRLANVHEHAKNYSYKDPKLFAAFNKFTGRSLLFNINIINTYFLDTSPECIAKILHQCLVLNYCNSHKEPKKFYEILLKELLKEPKLDLIQAMKKDVDSSNEKYKNILMDLYNLQMNKMDSDFSLKKFYDKIFQFELSDVDQLLFHIVDTLNQMDSIELINKFGSLLILVQFLNHLYESSQMPGIKSAEYKAKIDDNILLKNKRTTHSISQISFIKFLIEKDLLIEFTPLCLYSPSSRNIITEISELLIDLDFHKLFKIVSKILLTPSIYHDAETILNCDKIRESTFSNVLKLLPLFIQLQQNQIPFSINHQNLLVTFVECDYSVEFSISESNFELNEESQILCQFNSIKIDPSKFYSAVFYLINCLKNDTCPNFEKEYPSIQYPIIKNNNHPLFNMFPNENQSRILMILKAAFLLERPINVDLSILFGQFEVDLIVLFNTIWNILISKEYKSAINLIGVFMDIEKVSPNIFTIMNNDLDSLKNMKTDIKSIGDEIVHVIALLKSINMKFNQLREDYKGVETNSILPNTLTKWISELEDKKMNIQLDKLNEQFRKDAQDIKEQRNILLMKLHDAAKTASYENTHVLEQFIHYLEKMEITPATFEFLKRTIGQTKLNIERMISLIEKSETSPIEKVGNIPFPRKTKIENEKYRDNIHRKICTIFLEYSETIKLLRNIQENIDPMSSLYELSRKKDLELEELPQFLCSSSDEPDNSQKELLINKVKSYAGALTIKQLCSLKDDGYELLVHPEKLKAEFEKFNNRNEYDEYLEYWAGKLSLKYDPKDMIIIPKYTPSDLHPLFVLQNFDDHSIFESSSDKPGILLKETIHPSIELVKQLGKIDLSKYDGLQEYLNEVSRIALNVLRDKIVESDFEDAVREENERIENEVFTIILHLYPICMAQDSREPFDFSVDDLFFVKSNWLSNVEMCAKYPSLTYWLIENSECQRKLRFYFVDLKVEPDSLPLFLHILRIFSSINCISFKSSSQGDSSNKISKIIINYLIPKLMHNESHIMEWINLLLPNIPIDFYNLEISLIYDFLNSLSQNPNTLKSEISKQCQDELYKIIIEQMIDSIFERKVHQYFTNELNDHFSEFIKNPYEAMKNKIDDTFSSMKQKEFETMKKDLDIISNALKKIRDSKEPLIKAIKDDGENACAVKLNEEKTKKLNVHDDIFNEFQSNVSTYQTVYDKIFNNDLDENNSIVSSDIKKMHLSKNYFDKKEYDVFDKSKQIYIFAVVKPEAYSEKSYNYINPKLYDVNDNDSLDLANSDVRKKLKKLSKSDSPKICTLIFRPLLKDSISELSKKFDKEREHIIDVITSSTLDKEKFTPKMQFCGNFAITEKTYPAIIQSIFENCNSFLSDLDSKTVSKNLFEIFQAKINKVSIDIGKVKEIKSSKFYELKNLKAEETSNIIFHEIKPSLELLDHYFTKFKKIVNKIITLDMDIKTDIKKSLFSLEYTLPVLNVDIKKKAEIWPVSMDKINQSNLATPFISVTPSHEIICCIKPFNPVIGPIIPDLYESKQISIKILSFVSQEIHSQILMEDDDSIFSTVPMVQAFNPITISLTVPKYNDNISKEITYSGNMQISSKDLVSCEIPCNFTLQFLPLNILIHSPKFPLSYSNDVFHICCNKITPKEEIKIKLTIPHYDQNYNFVISKKSFSDNQAEDPFCSMEENNILTIQMPQTPAFIHGLITINIIPNVFVPFEIKADIMHNRVFFKIFDHFKKEFIDDALNVYIQPNSVAKYYCYIDTNFVVSPHDVQRLSSNSPNISITFGEIKLSKRSLIYFDIDINMNSNSASHDFSNISILVNGIEKRIKIHFYKSNITLEKKKVYNSWITSYDYSFSRTINDHYAFNYSNKVFSNIKSIDKRIIENYWKDVNPIIVMNPFDIIILPNPDFKVSSNRVIFDELDKIDHYLLKDTYYCRIGYTNKIDLSNNYFSNMLPIILGYTYYKKTSYYISTKTYYKWFPFCREYINEFESLDLYSNRKEKIKQAKENLLIFLNQLCSKLPFKIEKLSLEEACQTILKNIEKIPVTNFAPVAAKIAQGKFNLDSLKSLPNDILQDFQIRDPPKNMKENEMIIYWHNLIMLIYSVCHKRYNELKKYNFYLFLDIKWDDIIKAQSRIFDISKPFDAFEEKARLIKKADISSPNISTGSDVHSKSWIIRRNTKPEPNPKYDIENDIKIFEHHSNSISYESVSLINDVTHSLEIPDLSSMKSMEQMIDAYMKLTNLSQSLPFFIYILKQKSESLAKVNECFNFLAQAYFQSSTHKLSFLKHHIKSFTNSFEHLCTRLSQSGLKFNGPKKDFFKFNQFKQSIQDYIEIPDPILPPPSINLWSVNQFKPKLRQYDELSNKLFESSHEPTNIKIKSENKKSEAKPINRVKEIAQANVKISPAYVKMDEIESISGKDEGKKIIIPMEPHETSDGPLIPVPPEKLEVVRSGFKGEDMINGIVKRIKDFELKGTLPLPVEYAKKPPADILNQKYGVDDGSEEVPIRKMIELTDHLSSVFIQNCIDSECSLSNTCAVILIECSQTLSRENKLSCVMLATSFAKAFNAIEMPYSVVVFADYKFQFEIKKFDENHSDDVIQKILDCVMVERFAPRIADACYFGKETLICANRSNRAFFIISDGLDPYMNYTDDWKKYILNDNQNSFGFFILRSAYLNDSQYEIVSKMWNNFNVSVNGADSLTRYYEFTSDSVFNGEVKISISLLLEPFKNSSKDDKKHEFKYPVEYREGINKISIDHVESYINRYYNDKIDSIFIKDDDIIEQSKGIIFPSFQITSNYLVNCKTDTDDKKLNDLNQDIINHQKAANEQWKEVIFSPNKPSQMAPSIKGTKLYIQGLIKFCLTDGQENKIWLEKIAGLKRNYRVSVVIDASNSCFNELMYPHSLQTVITFLRTLATIEIPYFDLIVATAEGPEIIAVNQNTQTCLDPHGSDLWASLFSTFERHDNKCNLYDAILCAMKLKSTIVAKKSFLFVFTDGLYDENEQESLKNVLIACREFSISVYGIGIGLYPKRIEKIFQKCVWSINPTYIITAISKFFGNETPGNLKEIKLFGPAYPEFEKIKELTSKICEKHPGTIVYKSLFKYLNDQALYKESCPDYQAEASGINDGSLVVNPTFSDDSTMYKKNAFEGQKILICCYWSKSIAGEDESDWVDPVYLTSQYNKNKCVADIISYYGIGVEVAINYRKAIAELQTGQYYAAWIICGDNNENLPDEKATKSGEAYFVDQFIECVERFWKSGGSVVWWCDNDPLFFQANKFLEIAEFPGEVRKTNLRLVKGSEGMKYIKAGNITTNKKGIFDNQRELNFGKFIRPSVAHNLVSLYEGQTISRANNPNDIAPFRPFAYDSEGGLISLYFASTADDKCGDVFIDTGFTKLFNELKFSGNDGTQRYVQNIAAFTAQYQKHLRDLGENGPRIYRPVKFSFTIDESRKSNSVTKAMDPSFDIIYMVDATGSMSSHINAAKEQCINISNELKVKLPKFEFQFGAIFYRDPVDSPSDIMNTFLLSTDVNSLRNDIGKVCANGGGDGPEDWVGAYRAALDQINWRKGIRLIIHIADAPAHGHSYCGTQNHEEENGKLAPLLKNCASSGIKIVGMPIGGNYSLNSFNQCRADYNTGSHKQMFYEIQPFNVGSSDLSSYFKDAVVHAAVCAAPRS</sequence>
<feature type="region of interest" description="Disordered" evidence="4">
    <location>
        <begin position="1101"/>
        <end position="1129"/>
    </location>
</feature>
<dbReference type="Gene3D" id="3.40.50.300">
    <property type="entry name" value="P-loop containing nucleotide triphosphate hydrolases"/>
    <property type="match status" value="5"/>
</dbReference>
<dbReference type="Proteomes" id="UP001470230">
    <property type="component" value="Unassembled WGS sequence"/>
</dbReference>
<keyword evidence="2" id="KW-0067">ATP-binding</keyword>
<evidence type="ECO:0000313" key="7">
    <source>
        <dbReference type="Proteomes" id="UP001470230"/>
    </source>
</evidence>
<dbReference type="InterPro" id="IPR036465">
    <property type="entry name" value="vWFA_dom_sf"/>
</dbReference>
<accession>A0ABR2K505</accession>
<dbReference type="PROSITE" id="PS50234">
    <property type="entry name" value="VWFA"/>
    <property type="match status" value="1"/>
</dbReference>
<dbReference type="InterPro" id="IPR002035">
    <property type="entry name" value="VWF_A"/>
</dbReference>
<dbReference type="SUPFAM" id="SSF52540">
    <property type="entry name" value="P-loop containing nucleoside triphosphate hydrolases"/>
    <property type="match status" value="5"/>
</dbReference>
<dbReference type="InterPro" id="IPR027417">
    <property type="entry name" value="P-loop_NTPase"/>
</dbReference>
<name>A0ABR2K505_9EUKA</name>
<dbReference type="InterPro" id="IPR003593">
    <property type="entry name" value="AAA+_ATPase"/>
</dbReference>
<keyword evidence="3" id="KW-0175">Coiled coil</keyword>
<evidence type="ECO:0000259" key="5">
    <source>
        <dbReference type="PROSITE" id="PS50234"/>
    </source>
</evidence>
<dbReference type="PANTHER" id="PTHR48103">
    <property type="entry name" value="MIDASIN-RELATED"/>
    <property type="match status" value="1"/>
</dbReference>
<dbReference type="PANTHER" id="PTHR48103:SF2">
    <property type="entry name" value="MIDASIN"/>
    <property type="match status" value="1"/>
</dbReference>
<comment type="caution">
    <text evidence="6">The sequence shown here is derived from an EMBL/GenBank/DDBJ whole genome shotgun (WGS) entry which is preliminary data.</text>
</comment>
<evidence type="ECO:0000256" key="3">
    <source>
        <dbReference type="SAM" id="Coils"/>
    </source>
</evidence>
<evidence type="ECO:0000256" key="1">
    <source>
        <dbReference type="ARBA" id="ARBA00022741"/>
    </source>
</evidence>
<protein>
    <recommendedName>
        <fullName evidence="5">VWFA domain-containing protein</fullName>
    </recommendedName>
</protein>
<feature type="compositionally biased region" description="Acidic residues" evidence="4">
    <location>
        <begin position="1105"/>
        <end position="1114"/>
    </location>
</feature>
<organism evidence="6 7">
    <name type="scientific">Tritrichomonas musculus</name>
    <dbReference type="NCBI Taxonomy" id="1915356"/>
    <lineage>
        <taxon>Eukaryota</taxon>
        <taxon>Metamonada</taxon>
        <taxon>Parabasalia</taxon>
        <taxon>Tritrichomonadida</taxon>
        <taxon>Tritrichomonadidae</taxon>
        <taxon>Tritrichomonas</taxon>
    </lineage>
</organism>
<evidence type="ECO:0000313" key="6">
    <source>
        <dbReference type="EMBL" id="KAK8886006.1"/>
    </source>
</evidence>
<dbReference type="InterPro" id="IPR011704">
    <property type="entry name" value="ATPase_dyneun-rel_AAA"/>
</dbReference>
<evidence type="ECO:0000256" key="2">
    <source>
        <dbReference type="ARBA" id="ARBA00022840"/>
    </source>
</evidence>
<feature type="domain" description="VWFA" evidence="5">
    <location>
        <begin position="5465"/>
        <end position="5663"/>
    </location>
</feature>
<keyword evidence="1" id="KW-0547">Nucleotide-binding</keyword>
<dbReference type="Pfam" id="PF07728">
    <property type="entry name" value="AAA_5"/>
    <property type="match status" value="5"/>
</dbReference>
<dbReference type="SMART" id="SM00382">
    <property type="entry name" value="AAA"/>
    <property type="match status" value="4"/>
</dbReference>
<proteinExistence type="predicted"/>
<gene>
    <name evidence="6" type="ORF">M9Y10_041465</name>
</gene>
<dbReference type="Gene3D" id="3.40.50.410">
    <property type="entry name" value="von Willebrand factor, type A domain"/>
    <property type="match status" value="1"/>
</dbReference>
<dbReference type="EMBL" id="JAPFFF010000007">
    <property type="protein sequence ID" value="KAK8886006.1"/>
    <property type="molecule type" value="Genomic_DNA"/>
</dbReference>